<proteinExistence type="predicted"/>
<dbReference type="AlphaFoldDB" id="A0A6G0TYP7"/>
<evidence type="ECO:0000313" key="2">
    <source>
        <dbReference type="Proteomes" id="UP000475862"/>
    </source>
</evidence>
<keyword evidence="2" id="KW-1185">Reference proteome</keyword>
<sequence length="421" mass="49464">MNYDKNKIDLQEVYRWYINVLSASFYSKSPAILQCSQLHFKPCDLTRISQFSFFKNLQDMSPSAFEPTIIDRFSGSGNSIYMDSALCYNICSLKIFLLILKIRLFLPQFFNYLLQFYFKNVNKKMDYCNRNICVLENTKTLRDNPKQNTHHQFTYQGNLKPCNLNKVQETVIRSFAIRCLCVKKIATIPTHRGDACKYIASSFREFQGQQIVFLFLDEQSKAAHLTVICWSVTLLVKTLKMPIIMLKQKKDLRRTPSYLLYRIGDMTFWLSYHKLEFEQFPYIISCCQANIPVATFFEYNINANNYGKLVTMQPYGRWVTLCCTVPKYPVDLGCRKGHYNNGCEMKSFTSNLDLFSGFGTSQIILNFILFLVEKHYMLFFVMHYDVLCKRIKDVFLRFIAIYVANKNVFEFGALYRFNGFL</sequence>
<dbReference type="Proteomes" id="UP000475862">
    <property type="component" value="Unassembled WGS sequence"/>
</dbReference>
<reference evidence="1 2" key="1">
    <citation type="submission" date="2019-08" db="EMBL/GenBank/DDBJ databases">
        <title>The genome of the soybean aphid Biotype 1, its phylome, world population structure and adaptation to the North American continent.</title>
        <authorList>
            <person name="Giordano R."/>
            <person name="Donthu R.K."/>
            <person name="Hernandez A.G."/>
            <person name="Wright C.L."/>
            <person name="Zimin A.V."/>
        </authorList>
    </citation>
    <scope>NUCLEOTIDE SEQUENCE [LARGE SCALE GENOMIC DNA]</scope>
    <source>
        <tissue evidence="1">Whole aphids</tissue>
    </source>
</reference>
<gene>
    <name evidence="1" type="ORF">AGLY_004336</name>
</gene>
<comment type="caution">
    <text evidence="1">The sequence shown here is derived from an EMBL/GenBank/DDBJ whole genome shotgun (WGS) entry which is preliminary data.</text>
</comment>
<evidence type="ECO:0000313" key="1">
    <source>
        <dbReference type="EMBL" id="KAE9541091.1"/>
    </source>
</evidence>
<protein>
    <submittedName>
        <fullName evidence="1">Uncharacterized protein</fullName>
    </submittedName>
</protein>
<dbReference type="EMBL" id="VYZN01000013">
    <property type="protein sequence ID" value="KAE9541091.1"/>
    <property type="molecule type" value="Genomic_DNA"/>
</dbReference>
<name>A0A6G0TYP7_APHGL</name>
<organism evidence="1 2">
    <name type="scientific">Aphis glycines</name>
    <name type="common">Soybean aphid</name>
    <dbReference type="NCBI Taxonomy" id="307491"/>
    <lineage>
        <taxon>Eukaryota</taxon>
        <taxon>Metazoa</taxon>
        <taxon>Ecdysozoa</taxon>
        <taxon>Arthropoda</taxon>
        <taxon>Hexapoda</taxon>
        <taxon>Insecta</taxon>
        <taxon>Pterygota</taxon>
        <taxon>Neoptera</taxon>
        <taxon>Paraneoptera</taxon>
        <taxon>Hemiptera</taxon>
        <taxon>Sternorrhyncha</taxon>
        <taxon>Aphidomorpha</taxon>
        <taxon>Aphidoidea</taxon>
        <taxon>Aphididae</taxon>
        <taxon>Aphidini</taxon>
        <taxon>Aphis</taxon>
        <taxon>Aphis</taxon>
    </lineage>
</organism>
<accession>A0A6G0TYP7</accession>